<dbReference type="Gene3D" id="3.50.4.10">
    <property type="entry name" value="Hepatocyte Growth Factor"/>
    <property type="match status" value="4"/>
</dbReference>
<evidence type="ECO:0000256" key="1">
    <source>
        <dbReference type="SAM" id="MobiDB-lite"/>
    </source>
</evidence>
<evidence type="ECO:0000259" key="3">
    <source>
        <dbReference type="PROSITE" id="PS50948"/>
    </source>
</evidence>
<proteinExistence type="predicted"/>
<organism evidence="5 6">
    <name type="scientific">Caenorhabditis remanei</name>
    <name type="common">Caenorhabditis vulgaris</name>
    <dbReference type="NCBI Taxonomy" id="31234"/>
    <lineage>
        <taxon>Eukaryota</taxon>
        <taxon>Metazoa</taxon>
        <taxon>Ecdysozoa</taxon>
        <taxon>Nematoda</taxon>
        <taxon>Chromadorea</taxon>
        <taxon>Rhabditida</taxon>
        <taxon>Rhabditina</taxon>
        <taxon>Rhabditomorpha</taxon>
        <taxon>Rhabditoidea</taxon>
        <taxon>Rhabditidae</taxon>
        <taxon>Peloderinae</taxon>
        <taxon>Caenorhabditis</taxon>
    </lineage>
</organism>
<evidence type="ECO:0000259" key="4">
    <source>
        <dbReference type="PROSITE" id="PS51034"/>
    </source>
</evidence>
<comment type="caution">
    <text evidence="5">The sequence shown here is derived from an EMBL/GenBank/DDBJ whole genome shotgun (WGS) entry which is preliminary data.</text>
</comment>
<evidence type="ECO:0000256" key="2">
    <source>
        <dbReference type="SAM" id="SignalP"/>
    </source>
</evidence>
<dbReference type="SMART" id="SM00241">
    <property type="entry name" value="ZP"/>
    <property type="match status" value="1"/>
</dbReference>
<dbReference type="InterPro" id="IPR001507">
    <property type="entry name" value="ZP_dom"/>
</dbReference>
<sequence length="753" mass="84473">MLVITLLGFLVPILQASSRCSAPNATTYLRSEGTRLMEFSTKVMKDVTLNECATACSNSLATEECLSFEYDASLLQCSHHSDDGQPFGASVLAKASQTISFFQQICLLDEAVCNAPYSFERYPQSVLIGHAMKVLTVDGLSDCLSKCALSQKSYNFLCKSVIYYYETGECIMNRDSKFIYPKLFKTNILDTLVDYFENNCADVSCRAEETLHWIRTEEYLIDESKDVIVESSDAQECNQLCQNNKIGEERFPCKAFAYSNSKQECHLTAESSYVGHKGDKRFNLAPLNSGEYFEKYCLPTNLQCIEASFELVANRMMTSAYKTLPALSQHECLSQCMKDGARCSSATYFYMDDECQLSDISQFSRPNEFVVANFTDYFDKICDPTDPKVMITTPETPPQLIQNSVDEETTSERSVAQGAANFEVATTGNSVEFEDDNLLKDNQAVEAIHGVTTSKNMGERRETKVEVEGTVIDDADEFSKEVDDAREESPLTSSEESEGRVKARLSTECRMSGISVSIKFAAATSGTIYIKDHFSSCRQPFSNTTFAELHIPFPTEDDSKCGGIESEPHKWDYNVVVERNDMKTPSLVTTKDKTFQVTCDFSKIADKNQLAALKPKVEGDLKSEKILMEIVRNGQAVTTVPLGAEVSLRWTVIDHSENLGFFINECIAERVGGQPPHPEPLKIIYQGCPEEKVRNRLLHDPVLKKDDVYSTKMKVFRFDGSRRVRIKCSIDVCVETCPPPKAQESQLEYQREN</sequence>
<dbReference type="KEGG" id="crq:GCK72_013435"/>
<dbReference type="PANTHER" id="PTHR47327:SF18">
    <property type="entry name" value="PAN DOMAIN PROTEIN"/>
    <property type="match status" value="1"/>
</dbReference>
<name>A0A6A5GNS2_CAERE</name>
<dbReference type="GeneID" id="9813603"/>
<gene>
    <name evidence="5" type="ORF">GCK72_013435</name>
</gene>
<feature type="compositionally biased region" description="Basic and acidic residues" evidence="1">
    <location>
        <begin position="477"/>
        <end position="489"/>
    </location>
</feature>
<dbReference type="EMBL" id="WUAV01000004">
    <property type="protein sequence ID" value="KAF1756980.1"/>
    <property type="molecule type" value="Genomic_DNA"/>
</dbReference>
<keyword evidence="2" id="KW-0732">Signal</keyword>
<dbReference type="CTD" id="9813603"/>
<dbReference type="RefSeq" id="XP_053584623.1">
    <property type="nucleotide sequence ID" value="XM_053729851.1"/>
</dbReference>
<dbReference type="GO" id="GO:0009653">
    <property type="term" value="P:anatomical structure morphogenesis"/>
    <property type="evidence" value="ECO:0007669"/>
    <property type="project" value="TreeGrafter"/>
</dbReference>
<dbReference type="SMART" id="SM00473">
    <property type="entry name" value="PAN_AP"/>
    <property type="match status" value="4"/>
</dbReference>
<dbReference type="AlphaFoldDB" id="A0A6A5GNS2"/>
<accession>A0A6A5GNS2</accession>
<feature type="domain" description="Apple" evidence="3">
    <location>
        <begin position="113"/>
        <end position="200"/>
    </location>
</feature>
<dbReference type="PROSITE" id="PS50948">
    <property type="entry name" value="PAN"/>
    <property type="match status" value="4"/>
</dbReference>
<dbReference type="SUPFAM" id="SSF57414">
    <property type="entry name" value="Hairpin loop containing domain-like"/>
    <property type="match status" value="4"/>
</dbReference>
<dbReference type="InterPro" id="IPR052774">
    <property type="entry name" value="Celegans_DevNeuronal_Protein"/>
</dbReference>
<feature type="signal peptide" evidence="2">
    <location>
        <begin position="1"/>
        <end position="16"/>
    </location>
</feature>
<evidence type="ECO:0000313" key="5">
    <source>
        <dbReference type="EMBL" id="KAF1756980.1"/>
    </source>
</evidence>
<protein>
    <submittedName>
        <fullName evidence="5">Uncharacterized protein</fullName>
    </submittedName>
</protein>
<dbReference type="Proteomes" id="UP000483820">
    <property type="component" value="Chromosome IV"/>
</dbReference>
<dbReference type="InterPro" id="IPR003609">
    <property type="entry name" value="Pan_app"/>
</dbReference>
<feature type="chain" id="PRO_5025537111" evidence="2">
    <location>
        <begin position="17"/>
        <end position="753"/>
    </location>
</feature>
<dbReference type="PANTHER" id="PTHR47327">
    <property type="entry name" value="FI18240P1-RELATED"/>
    <property type="match status" value="1"/>
</dbReference>
<feature type="domain" description="Apple" evidence="3">
    <location>
        <begin position="304"/>
        <end position="382"/>
    </location>
</feature>
<feature type="domain" description="Apple" evidence="3">
    <location>
        <begin position="205"/>
        <end position="297"/>
    </location>
</feature>
<dbReference type="PROSITE" id="PS51034">
    <property type="entry name" value="ZP_2"/>
    <property type="match status" value="1"/>
</dbReference>
<dbReference type="Pfam" id="PF00024">
    <property type="entry name" value="PAN_1"/>
    <property type="match status" value="4"/>
</dbReference>
<feature type="domain" description="Apple" evidence="3">
    <location>
        <begin position="20"/>
        <end position="106"/>
    </location>
</feature>
<reference evidence="5 6" key="1">
    <citation type="submission" date="2019-12" db="EMBL/GenBank/DDBJ databases">
        <title>Chromosome-level assembly of the Caenorhabditis remanei genome.</title>
        <authorList>
            <person name="Teterina A.A."/>
            <person name="Willis J.H."/>
            <person name="Phillips P.C."/>
        </authorList>
    </citation>
    <scope>NUCLEOTIDE SEQUENCE [LARGE SCALE GENOMIC DNA]</scope>
    <source>
        <strain evidence="5 6">PX506</strain>
        <tissue evidence="5">Whole organism</tissue>
    </source>
</reference>
<feature type="region of interest" description="Disordered" evidence="1">
    <location>
        <begin position="476"/>
        <end position="503"/>
    </location>
</feature>
<evidence type="ECO:0000313" key="6">
    <source>
        <dbReference type="Proteomes" id="UP000483820"/>
    </source>
</evidence>
<feature type="domain" description="ZP" evidence="4">
    <location>
        <begin position="508"/>
        <end position="749"/>
    </location>
</feature>
<dbReference type="CDD" id="cd01099">
    <property type="entry name" value="PAN_AP_HGF"/>
    <property type="match status" value="2"/>
</dbReference>